<dbReference type="PANTHER" id="PTHR47360:SF1">
    <property type="entry name" value="ENDOPEPTIDASE NLPC-RELATED"/>
    <property type="match status" value="1"/>
</dbReference>
<evidence type="ECO:0000313" key="8">
    <source>
        <dbReference type="Proteomes" id="UP000812270"/>
    </source>
</evidence>
<name>A0A9E2W3E1_9BACT</name>
<keyword evidence="8" id="KW-1185">Reference proteome</keyword>
<gene>
    <name evidence="7" type="ORF">KTO63_03245</name>
</gene>
<accession>A0A9E2W3E1</accession>
<dbReference type="AlphaFoldDB" id="A0A9E2W3E1"/>
<dbReference type="PROSITE" id="PS51935">
    <property type="entry name" value="NLPC_P60"/>
    <property type="match status" value="1"/>
</dbReference>
<evidence type="ECO:0000256" key="4">
    <source>
        <dbReference type="ARBA" id="ARBA00022807"/>
    </source>
</evidence>
<dbReference type="EMBL" id="JAHSPG010000001">
    <property type="protein sequence ID" value="MBV4356148.1"/>
    <property type="molecule type" value="Genomic_DNA"/>
</dbReference>
<comment type="caution">
    <text evidence="7">The sequence shown here is derived from an EMBL/GenBank/DDBJ whole genome shotgun (WGS) entry which is preliminary data.</text>
</comment>
<keyword evidence="4" id="KW-0788">Thiol protease</keyword>
<keyword evidence="1" id="KW-0645">Protease</keyword>
<evidence type="ECO:0000313" key="7">
    <source>
        <dbReference type="EMBL" id="MBV4356148.1"/>
    </source>
</evidence>
<evidence type="ECO:0000256" key="1">
    <source>
        <dbReference type="ARBA" id="ARBA00022670"/>
    </source>
</evidence>
<keyword evidence="2 5" id="KW-0732">Signal</keyword>
<feature type="domain" description="NlpC/P60" evidence="6">
    <location>
        <begin position="101"/>
        <end position="223"/>
    </location>
</feature>
<feature type="chain" id="PRO_5038454426" evidence="5">
    <location>
        <begin position="26"/>
        <end position="224"/>
    </location>
</feature>
<organism evidence="7 8">
    <name type="scientific">Pinibacter aurantiacus</name>
    <dbReference type="NCBI Taxonomy" id="2851599"/>
    <lineage>
        <taxon>Bacteria</taxon>
        <taxon>Pseudomonadati</taxon>
        <taxon>Bacteroidota</taxon>
        <taxon>Chitinophagia</taxon>
        <taxon>Chitinophagales</taxon>
        <taxon>Chitinophagaceae</taxon>
        <taxon>Pinibacter</taxon>
    </lineage>
</organism>
<dbReference type="InterPro" id="IPR000064">
    <property type="entry name" value="NLP_P60_dom"/>
</dbReference>
<evidence type="ECO:0000259" key="6">
    <source>
        <dbReference type="PROSITE" id="PS51935"/>
    </source>
</evidence>
<dbReference type="GO" id="GO:0008234">
    <property type="term" value="F:cysteine-type peptidase activity"/>
    <property type="evidence" value="ECO:0007669"/>
    <property type="project" value="UniProtKB-KW"/>
</dbReference>
<protein>
    <submittedName>
        <fullName evidence="7">C40 family peptidase</fullName>
    </submittedName>
</protein>
<dbReference type="PANTHER" id="PTHR47360">
    <property type="entry name" value="MUREIN DD-ENDOPEPTIDASE MEPS/MUREIN LD-CARBOXYPEPTIDASE"/>
    <property type="match status" value="1"/>
</dbReference>
<dbReference type="GO" id="GO:0006508">
    <property type="term" value="P:proteolysis"/>
    <property type="evidence" value="ECO:0007669"/>
    <property type="project" value="UniProtKB-KW"/>
</dbReference>
<evidence type="ECO:0000256" key="5">
    <source>
        <dbReference type="SAM" id="SignalP"/>
    </source>
</evidence>
<sequence>MKNWFVIIIASFGIVSCSTSKHATATGKTTTGNNSSSPEFINSISVVPGSNTKTGSVKADNSAKYSTDGLALSNLGSVNIEKVDQVLFKYAIMLDIPVEYIGNQAKMFDFIEDWYGTPYKYGGNDRKGIDCSGFSSTLMSNVFAITVPRTSRDQYQNCQKVSKSELKEGDLVFFNIRGRGVSHVGVYLTNNKFVHASVNAGVVISDLGEGYYSTKFMGGGRPKK</sequence>
<dbReference type="Proteomes" id="UP000812270">
    <property type="component" value="Unassembled WGS sequence"/>
</dbReference>
<evidence type="ECO:0000256" key="3">
    <source>
        <dbReference type="ARBA" id="ARBA00022801"/>
    </source>
</evidence>
<evidence type="ECO:0000256" key="2">
    <source>
        <dbReference type="ARBA" id="ARBA00022729"/>
    </source>
</evidence>
<dbReference type="Pfam" id="PF00877">
    <property type="entry name" value="NLPC_P60"/>
    <property type="match status" value="1"/>
</dbReference>
<proteinExistence type="predicted"/>
<reference evidence="7" key="1">
    <citation type="submission" date="2021-06" db="EMBL/GenBank/DDBJ databases">
        <authorList>
            <person name="Huq M.A."/>
        </authorList>
    </citation>
    <scope>NUCLEOTIDE SEQUENCE</scope>
    <source>
        <strain evidence="7">MAH-26</strain>
    </source>
</reference>
<dbReference type="InterPro" id="IPR052062">
    <property type="entry name" value="Murein_DD/LD_carboxypeptidase"/>
</dbReference>
<dbReference type="RefSeq" id="WP_217789682.1">
    <property type="nucleotide sequence ID" value="NZ_JAHSPG010000001.1"/>
</dbReference>
<keyword evidence="3" id="KW-0378">Hydrolase</keyword>
<feature type="signal peptide" evidence="5">
    <location>
        <begin position="1"/>
        <end position="25"/>
    </location>
</feature>
<dbReference type="PROSITE" id="PS51257">
    <property type="entry name" value="PROKAR_LIPOPROTEIN"/>
    <property type="match status" value="1"/>
</dbReference>